<evidence type="ECO:0000313" key="2">
    <source>
        <dbReference type="Proteomes" id="UP000676776"/>
    </source>
</evidence>
<reference evidence="1 2" key="1">
    <citation type="submission" date="2021-03" db="EMBL/GenBank/DDBJ databases">
        <title>Winogradskyella sp. nov., isolated from costal sediment.</title>
        <authorList>
            <person name="Gao C."/>
        </authorList>
    </citation>
    <scope>NUCLEOTIDE SEQUENCE [LARGE SCALE GENOMIC DNA]</scope>
    <source>
        <strain evidence="1 2">DF17</strain>
    </source>
</reference>
<gene>
    <name evidence="1" type="ORF">J4050_09820</name>
</gene>
<name>A0ABS3T2S3_9FLAO</name>
<accession>A0ABS3T2S3</accession>
<evidence type="ECO:0000313" key="1">
    <source>
        <dbReference type="EMBL" id="MBO3117046.1"/>
    </source>
</evidence>
<comment type="caution">
    <text evidence="1">The sequence shown here is derived from an EMBL/GenBank/DDBJ whole genome shotgun (WGS) entry which is preliminary data.</text>
</comment>
<dbReference type="Proteomes" id="UP000676776">
    <property type="component" value="Unassembled WGS sequence"/>
</dbReference>
<sequence length="253" mass="28961">MKTLVTIAVLLFNYTIASTQTNLLLQNVNIRAKELKHGLNSSGDSLLLSAERTIFKVEIFNKNFSKTINVSNSSVRIPLNDLPLGRFVVEAGLKDKLIIITLLRQSEDSALELTHLSEPVSMKSLKSDIIEKEQHRKQNSIAFSTNLPRATELIKQPKIPKSYWIEYIISNGNSSYKTLRFANKSLVDKMVAKNRIEIKSVKGKLNDLTVWEIYDTTKFLRFKRRNPDFSNVSDSDFFNVTPYYASQTYLMEM</sequence>
<dbReference type="EMBL" id="JAGEVF010000007">
    <property type="protein sequence ID" value="MBO3117046.1"/>
    <property type="molecule type" value="Genomic_DNA"/>
</dbReference>
<organism evidence="1 2">
    <name type="scientific">Winogradskyella pelagia</name>
    <dbReference type="NCBI Taxonomy" id="2819984"/>
    <lineage>
        <taxon>Bacteria</taxon>
        <taxon>Pseudomonadati</taxon>
        <taxon>Bacteroidota</taxon>
        <taxon>Flavobacteriia</taxon>
        <taxon>Flavobacteriales</taxon>
        <taxon>Flavobacteriaceae</taxon>
        <taxon>Winogradskyella</taxon>
    </lineage>
</organism>
<keyword evidence="2" id="KW-1185">Reference proteome</keyword>
<protein>
    <submittedName>
        <fullName evidence="1">Uncharacterized protein</fullName>
    </submittedName>
</protein>
<proteinExistence type="predicted"/>
<dbReference type="RefSeq" id="WP_208154407.1">
    <property type="nucleotide sequence ID" value="NZ_JAGEVF010000007.1"/>
</dbReference>